<dbReference type="AlphaFoldDB" id="A0A951Q731"/>
<reference evidence="2" key="1">
    <citation type="submission" date="2021-05" db="EMBL/GenBank/DDBJ databases">
        <authorList>
            <person name="Pietrasiak N."/>
            <person name="Ward R."/>
            <person name="Stajich J.E."/>
            <person name="Kurbessoian T."/>
        </authorList>
    </citation>
    <scope>NUCLEOTIDE SEQUENCE</scope>
    <source>
        <strain evidence="2">JT2-VF2</strain>
    </source>
</reference>
<dbReference type="InterPro" id="IPR052564">
    <property type="entry name" value="N-acetyltrans/Recomb-assoc"/>
</dbReference>
<dbReference type="PANTHER" id="PTHR43451">
    <property type="entry name" value="ACETYLTRANSFERASE (GNAT) FAMILY PROTEIN"/>
    <property type="match status" value="1"/>
</dbReference>
<dbReference type="InterPro" id="IPR016181">
    <property type="entry name" value="Acyl_CoA_acyltransferase"/>
</dbReference>
<feature type="domain" description="N-acetyltransferase" evidence="1">
    <location>
        <begin position="1"/>
        <end position="149"/>
    </location>
</feature>
<dbReference type="InterPro" id="IPR000182">
    <property type="entry name" value="GNAT_dom"/>
</dbReference>
<dbReference type="PROSITE" id="PS51186">
    <property type="entry name" value="GNAT"/>
    <property type="match status" value="1"/>
</dbReference>
<dbReference type="Proteomes" id="UP000715781">
    <property type="component" value="Unassembled WGS sequence"/>
</dbReference>
<dbReference type="CDD" id="cd04301">
    <property type="entry name" value="NAT_SF"/>
    <property type="match status" value="1"/>
</dbReference>
<dbReference type="SUPFAM" id="SSF55729">
    <property type="entry name" value="Acyl-CoA N-acyltransferases (Nat)"/>
    <property type="match status" value="1"/>
</dbReference>
<comment type="caution">
    <text evidence="2">The sequence shown here is derived from an EMBL/GenBank/DDBJ whole genome shotgun (WGS) entry which is preliminary data.</text>
</comment>
<gene>
    <name evidence="2" type="ORF">KME32_33860</name>
</gene>
<dbReference type="GO" id="GO:0016747">
    <property type="term" value="F:acyltransferase activity, transferring groups other than amino-acyl groups"/>
    <property type="evidence" value="ECO:0007669"/>
    <property type="project" value="InterPro"/>
</dbReference>
<reference evidence="2" key="2">
    <citation type="journal article" date="2022" name="Microbiol. Resour. Announc.">
        <title>Metagenome Sequencing to Explore Phylogenomics of Terrestrial Cyanobacteria.</title>
        <authorList>
            <person name="Ward R.D."/>
            <person name="Stajich J.E."/>
            <person name="Johansen J.R."/>
            <person name="Huntemann M."/>
            <person name="Clum A."/>
            <person name="Foster B."/>
            <person name="Foster B."/>
            <person name="Roux S."/>
            <person name="Palaniappan K."/>
            <person name="Varghese N."/>
            <person name="Mukherjee S."/>
            <person name="Reddy T.B.K."/>
            <person name="Daum C."/>
            <person name="Copeland A."/>
            <person name="Chen I.A."/>
            <person name="Ivanova N.N."/>
            <person name="Kyrpides N.C."/>
            <person name="Shapiro N."/>
            <person name="Eloe-Fadrosh E.A."/>
            <person name="Pietrasiak N."/>
        </authorList>
    </citation>
    <scope>NUCLEOTIDE SEQUENCE</scope>
    <source>
        <strain evidence="2">JT2-VF2</strain>
    </source>
</reference>
<evidence type="ECO:0000259" key="1">
    <source>
        <dbReference type="PROSITE" id="PS51186"/>
    </source>
</evidence>
<dbReference type="Pfam" id="PF13673">
    <property type="entry name" value="Acetyltransf_10"/>
    <property type="match status" value="1"/>
</dbReference>
<accession>A0A951Q731</accession>
<dbReference type="Gene3D" id="3.40.630.30">
    <property type="match status" value="1"/>
</dbReference>
<organism evidence="2 3">
    <name type="scientific">Mojavia pulchra JT2-VF2</name>
    <dbReference type="NCBI Taxonomy" id="287848"/>
    <lineage>
        <taxon>Bacteria</taxon>
        <taxon>Bacillati</taxon>
        <taxon>Cyanobacteriota</taxon>
        <taxon>Cyanophyceae</taxon>
        <taxon>Nostocales</taxon>
        <taxon>Nostocaceae</taxon>
    </lineage>
</organism>
<proteinExistence type="predicted"/>
<dbReference type="EMBL" id="JAHHHN010000054">
    <property type="protein sequence ID" value="MBW4565978.1"/>
    <property type="molecule type" value="Genomic_DNA"/>
</dbReference>
<evidence type="ECO:0000313" key="3">
    <source>
        <dbReference type="Proteomes" id="UP000715781"/>
    </source>
</evidence>
<protein>
    <submittedName>
        <fullName evidence="2">GNAT family N-acetyltransferase</fullName>
    </submittedName>
</protein>
<dbReference type="PANTHER" id="PTHR43451:SF1">
    <property type="entry name" value="ACETYLTRANSFERASE"/>
    <property type="match status" value="1"/>
</dbReference>
<evidence type="ECO:0000313" key="2">
    <source>
        <dbReference type="EMBL" id="MBW4565978.1"/>
    </source>
</evidence>
<sequence>MNIRIAEQSDISALAELYQTTVLAIAPGHYSPEQTQMWASFASDRDTFGQFILKATTFIATDEMGILGFAGITEDGHVTSAYVRSNCIRQGIGSTLMQKILEYAHRHEIRRLYAEASEFSLGLFQKFGFHIYDTEIVDRQGVKFRRYLVERS</sequence>
<name>A0A951Q731_9NOST</name>